<dbReference type="EMBL" id="JASBRG010000007">
    <property type="protein sequence ID" value="MDI3320735.1"/>
    <property type="molecule type" value="Genomic_DNA"/>
</dbReference>
<keyword evidence="1" id="KW-0732">Signal</keyword>
<sequence>MKKILLVFLTASVAGFIMTSCGPTIKVTSDYDKNANFSQYKTFALITPDPSKQSISQLNQNRIDNAIVAEMNKKGFKQATVEAADLLVNSVTILKDKQSVSSNTNYYGYGGYYRPYGWGGGMGATGYTTYNVQEYKDGSVIIEVVDAKTKNLLWEGIGNKEIDKPIKDPDTKIPLAIQKIMESFPPGMAPAKK</sequence>
<evidence type="ECO:0000256" key="1">
    <source>
        <dbReference type="SAM" id="SignalP"/>
    </source>
</evidence>
<feature type="domain" description="DUF4136" evidence="2">
    <location>
        <begin position="27"/>
        <end position="186"/>
    </location>
</feature>
<dbReference type="Gene3D" id="3.30.160.670">
    <property type="match status" value="1"/>
</dbReference>
<comment type="caution">
    <text evidence="3">The sequence shown here is derived from an EMBL/GenBank/DDBJ whole genome shotgun (WGS) entry which is preliminary data.</text>
</comment>
<organism evidence="3 4">
    <name type="scientific">Pinibacter soli</name>
    <dbReference type="NCBI Taxonomy" id="3044211"/>
    <lineage>
        <taxon>Bacteria</taxon>
        <taxon>Pseudomonadati</taxon>
        <taxon>Bacteroidota</taxon>
        <taxon>Chitinophagia</taxon>
        <taxon>Chitinophagales</taxon>
        <taxon>Chitinophagaceae</taxon>
        <taxon>Pinibacter</taxon>
    </lineage>
</organism>
<evidence type="ECO:0000259" key="2">
    <source>
        <dbReference type="Pfam" id="PF13590"/>
    </source>
</evidence>
<proteinExistence type="predicted"/>
<evidence type="ECO:0000313" key="4">
    <source>
        <dbReference type="Proteomes" id="UP001226434"/>
    </source>
</evidence>
<gene>
    <name evidence="3" type="ORF">QJ048_13170</name>
</gene>
<feature type="chain" id="PRO_5046665273" evidence="1">
    <location>
        <begin position="20"/>
        <end position="193"/>
    </location>
</feature>
<protein>
    <submittedName>
        <fullName evidence="3">DUF4136 domain-containing protein</fullName>
    </submittedName>
</protein>
<keyword evidence="4" id="KW-1185">Reference proteome</keyword>
<evidence type="ECO:0000313" key="3">
    <source>
        <dbReference type="EMBL" id="MDI3320735.1"/>
    </source>
</evidence>
<reference evidence="3 4" key="1">
    <citation type="submission" date="2023-05" db="EMBL/GenBank/DDBJ databases">
        <title>Genome sequence of Pinibacter sp. MAH-24.</title>
        <authorList>
            <person name="Huq M.A."/>
        </authorList>
    </citation>
    <scope>NUCLEOTIDE SEQUENCE [LARGE SCALE GENOMIC DNA]</scope>
    <source>
        <strain evidence="3 4">MAH-24</strain>
    </source>
</reference>
<dbReference type="InterPro" id="IPR025411">
    <property type="entry name" value="DUF4136"/>
</dbReference>
<dbReference type="Proteomes" id="UP001226434">
    <property type="component" value="Unassembled WGS sequence"/>
</dbReference>
<dbReference type="PROSITE" id="PS51257">
    <property type="entry name" value="PROKAR_LIPOPROTEIN"/>
    <property type="match status" value="1"/>
</dbReference>
<feature type="signal peptide" evidence="1">
    <location>
        <begin position="1"/>
        <end position="19"/>
    </location>
</feature>
<name>A0ABT6RDT2_9BACT</name>
<dbReference type="Pfam" id="PF13590">
    <property type="entry name" value="DUF4136"/>
    <property type="match status" value="1"/>
</dbReference>
<accession>A0ABT6RDT2</accession>
<dbReference type="RefSeq" id="WP_282334840.1">
    <property type="nucleotide sequence ID" value="NZ_JASBRG010000007.1"/>
</dbReference>